<dbReference type="AlphaFoldDB" id="A0A507E7Y1"/>
<comment type="subcellular location">
    <subcellularLocation>
        <location evidence="1">Nucleus</location>
    </subcellularLocation>
</comment>
<dbReference type="PANTHER" id="PTHR47338">
    <property type="entry name" value="ZN(II)2CYS6 TRANSCRIPTION FACTOR (EUROFUNG)-RELATED"/>
    <property type="match status" value="1"/>
</dbReference>
<organism evidence="8 9">
    <name type="scientific">Powellomyces hirtus</name>
    <dbReference type="NCBI Taxonomy" id="109895"/>
    <lineage>
        <taxon>Eukaryota</taxon>
        <taxon>Fungi</taxon>
        <taxon>Fungi incertae sedis</taxon>
        <taxon>Chytridiomycota</taxon>
        <taxon>Chytridiomycota incertae sedis</taxon>
        <taxon>Chytridiomycetes</taxon>
        <taxon>Spizellomycetales</taxon>
        <taxon>Powellomycetaceae</taxon>
        <taxon>Powellomyces</taxon>
    </lineage>
</organism>
<name>A0A507E7Y1_9FUNG</name>
<evidence type="ECO:0000313" key="9">
    <source>
        <dbReference type="Proteomes" id="UP000318582"/>
    </source>
</evidence>
<dbReference type="CDD" id="cd12148">
    <property type="entry name" value="fungal_TF_MHR"/>
    <property type="match status" value="1"/>
</dbReference>
<dbReference type="GO" id="GO:0008270">
    <property type="term" value="F:zinc ion binding"/>
    <property type="evidence" value="ECO:0007669"/>
    <property type="project" value="InterPro"/>
</dbReference>
<keyword evidence="3" id="KW-0805">Transcription regulation</keyword>
<dbReference type="Gene3D" id="4.10.240.10">
    <property type="entry name" value="Zn(2)-C6 fungal-type DNA-binding domain"/>
    <property type="match status" value="1"/>
</dbReference>
<dbReference type="EMBL" id="QEAQ01000020">
    <property type="protein sequence ID" value="TPX59904.1"/>
    <property type="molecule type" value="Genomic_DNA"/>
</dbReference>
<keyword evidence="5" id="KW-0539">Nucleus</keyword>
<feature type="region of interest" description="Disordered" evidence="6">
    <location>
        <begin position="801"/>
        <end position="823"/>
    </location>
</feature>
<dbReference type="Proteomes" id="UP000318582">
    <property type="component" value="Unassembled WGS sequence"/>
</dbReference>
<feature type="region of interest" description="Disordered" evidence="6">
    <location>
        <begin position="680"/>
        <end position="711"/>
    </location>
</feature>
<keyword evidence="4" id="KW-0804">Transcription</keyword>
<sequence>MVTTLEEQTTAQAAVAFNSFRLATTGDGPSFQRRTLIACDVCNKRKVKCDGSHPCARCLKSNVECLFATQRVRQVAERFQPPPPPSAEVSPATKYTGSPLPVALPDHLQPRYDLVPNPALSAKHWRAVEQRQTNMELELETIYREAFESPSPVSNHGQGATRQCTNGFLIPPETPISLNRGGWPNAWNLLQPFVAKQDDGSGYSTSSSSEPGVGRYDQLVWPPVNIYGTSTALPTPPATPSVPTPDPAVPAHLVWRDNTVASNGIEELPELFFTHISAIIPLNMFHHATIRRRIKEGTLPDHLLYAIRTVAAPFSNCPSIVTNPLMRYAAAKPFYDAARRAISKATLVDEEKSLELVQSLLLLGWFSNNYGKMSAGWMLISQATIMALDLQLTQDPDLGSLDHRLPSWIDREVARRTWWCTFLLDQMGSSWALRRPLFSDSAQGTAGLDQVAFPCDDRLWHQLRNTENVGTVRNNAELRGPLYFRKTISYTRGEDGWKNPVTYKILMAMLFEHVTETFDILASNKPPPPPPTPAQEAGWSEKAGQGPSDVLPDSFLRHVESTTAKIMELYDTLPAWMQFSLDVERPLFPPAGSEGADWPEMNDIEWLHMYFRGALIVLHRPMMVNILQAQVAAGEDYLTAKNPAHEHPSYKMCLQIADETSKLVRRVIARIPHGVEYLGSPRRPLAARSTPPSTRTTPTSSANDPPMPGASSPEYPVPVYLTQMHPFTMCCNFQSALVHTITVHPSAGGPERSEKSKQALRTHMRAYAAVQPFCVPTEWMTAALRRMIRKTGCAHEILDLAGADDNSPTTHTHTPPRWGGPPYPDQAVCDTYGCGAWPSDVYAVAPHHHAPAPVVTPRSPKNQKSPGWGSADDPPPPALGSKPRTAGAPPNNTDQDPRKTPSHTSTHLSPHGRPHPWGHG</sequence>
<evidence type="ECO:0000256" key="3">
    <source>
        <dbReference type="ARBA" id="ARBA00023015"/>
    </source>
</evidence>
<evidence type="ECO:0000256" key="1">
    <source>
        <dbReference type="ARBA" id="ARBA00004123"/>
    </source>
</evidence>
<dbReference type="CDD" id="cd00067">
    <property type="entry name" value="GAL4"/>
    <property type="match status" value="1"/>
</dbReference>
<dbReference type="GO" id="GO:0003677">
    <property type="term" value="F:DNA binding"/>
    <property type="evidence" value="ECO:0007669"/>
    <property type="project" value="InterPro"/>
</dbReference>
<feature type="domain" description="Zn(2)-C6 fungal-type" evidence="7">
    <location>
        <begin position="38"/>
        <end position="67"/>
    </location>
</feature>
<dbReference type="GO" id="GO:0005634">
    <property type="term" value="C:nucleus"/>
    <property type="evidence" value="ECO:0007669"/>
    <property type="project" value="UniProtKB-SubCell"/>
</dbReference>
<feature type="compositionally biased region" description="Low complexity" evidence="6">
    <location>
        <begin position="686"/>
        <end position="702"/>
    </location>
</feature>
<reference evidence="8 9" key="1">
    <citation type="journal article" date="2019" name="Sci. Rep.">
        <title>Comparative genomics of chytrid fungi reveal insights into the obligate biotrophic and pathogenic lifestyle of Synchytrium endobioticum.</title>
        <authorList>
            <person name="van de Vossenberg B.T.L.H."/>
            <person name="Warris S."/>
            <person name="Nguyen H.D.T."/>
            <person name="van Gent-Pelzer M.P.E."/>
            <person name="Joly D.L."/>
            <person name="van de Geest H.C."/>
            <person name="Bonants P.J.M."/>
            <person name="Smith D.S."/>
            <person name="Levesque C.A."/>
            <person name="van der Lee T.A.J."/>
        </authorList>
    </citation>
    <scope>NUCLEOTIDE SEQUENCE [LARGE SCALE GENOMIC DNA]</scope>
    <source>
        <strain evidence="8 9">CBS 809.83</strain>
    </source>
</reference>
<dbReference type="InterPro" id="IPR036864">
    <property type="entry name" value="Zn2-C6_fun-type_DNA-bd_sf"/>
</dbReference>
<dbReference type="InterPro" id="IPR050815">
    <property type="entry name" value="TF_fung"/>
</dbReference>
<evidence type="ECO:0000313" key="8">
    <source>
        <dbReference type="EMBL" id="TPX59904.1"/>
    </source>
</evidence>
<dbReference type="InterPro" id="IPR007219">
    <property type="entry name" value="XnlR_reg_dom"/>
</dbReference>
<dbReference type="InterPro" id="IPR001138">
    <property type="entry name" value="Zn2Cys6_DnaBD"/>
</dbReference>
<dbReference type="PANTHER" id="PTHR47338:SF5">
    <property type="entry name" value="ZN(II)2CYS6 TRANSCRIPTION FACTOR (EUROFUNG)"/>
    <property type="match status" value="1"/>
</dbReference>
<dbReference type="STRING" id="109895.A0A507E7Y1"/>
<evidence type="ECO:0000256" key="2">
    <source>
        <dbReference type="ARBA" id="ARBA00022723"/>
    </source>
</evidence>
<feature type="region of interest" description="Disordered" evidence="6">
    <location>
        <begin position="850"/>
        <end position="920"/>
    </location>
</feature>
<comment type="caution">
    <text evidence="8">The sequence shown here is derived from an EMBL/GenBank/DDBJ whole genome shotgun (WGS) entry which is preliminary data.</text>
</comment>
<dbReference type="GO" id="GO:0000981">
    <property type="term" value="F:DNA-binding transcription factor activity, RNA polymerase II-specific"/>
    <property type="evidence" value="ECO:0007669"/>
    <property type="project" value="InterPro"/>
</dbReference>
<feature type="compositionally biased region" description="Basic residues" evidence="6">
    <location>
        <begin position="910"/>
        <end position="920"/>
    </location>
</feature>
<dbReference type="GO" id="GO:0006351">
    <property type="term" value="P:DNA-templated transcription"/>
    <property type="evidence" value="ECO:0007669"/>
    <property type="project" value="InterPro"/>
</dbReference>
<evidence type="ECO:0000256" key="5">
    <source>
        <dbReference type="ARBA" id="ARBA00023242"/>
    </source>
</evidence>
<dbReference type="PROSITE" id="PS50048">
    <property type="entry name" value="ZN2_CY6_FUNGAL_2"/>
    <property type="match status" value="1"/>
</dbReference>
<evidence type="ECO:0000256" key="6">
    <source>
        <dbReference type="SAM" id="MobiDB-lite"/>
    </source>
</evidence>
<keyword evidence="2" id="KW-0479">Metal-binding</keyword>
<evidence type="ECO:0000256" key="4">
    <source>
        <dbReference type="ARBA" id="ARBA00023163"/>
    </source>
</evidence>
<protein>
    <recommendedName>
        <fullName evidence="7">Zn(2)-C6 fungal-type domain-containing protein</fullName>
    </recommendedName>
</protein>
<dbReference type="SUPFAM" id="SSF57701">
    <property type="entry name" value="Zn2/Cys6 DNA-binding domain"/>
    <property type="match status" value="1"/>
</dbReference>
<dbReference type="Pfam" id="PF00172">
    <property type="entry name" value="Zn_clus"/>
    <property type="match status" value="1"/>
</dbReference>
<keyword evidence="9" id="KW-1185">Reference proteome</keyword>
<feature type="region of interest" description="Disordered" evidence="6">
    <location>
        <begin position="521"/>
        <end position="546"/>
    </location>
</feature>
<gene>
    <name evidence="8" type="ORF">PhCBS80983_g02099</name>
</gene>
<accession>A0A507E7Y1</accession>
<dbReference type="SMART" id="SM00066">
    <property type="entry name" value="GAL4"/>
    <property type="match status" value="1"/>
</dbReference>
<proteinExistence type="predicted"/>
<dbReference type="Pfam" id="PF04082">
    <property type="entry name" value="Fungal_trans"/>
    <property type="match status" value="1"/>
</dbReference>
<evidence type="ECO:0000259" key="7">
    <source>
        <dbReference type="PROSITE" id="PS50048"/>
    </source>
</evidence>